<name>A0ABQ3B7G5_9GAMM</name>
<reference evidence="2" key="1">
    <citation type="journal article" date="2019" name="Int. J. Syst. Evol. Microbiol.">
        <title>The Global Catalogue of Microorganisms (GCM) 10K type strain sequencing project: providing services to taxonomists for standard genome sequencing and annotation.</title>
        <authorList>
            <consortium name="The Broad Institute Genomics Platform"/>
            <consortium name="The Broad Institute Genome Sequencing Center for Infectious Disease"/>
            <person name="Wu L."/>
            <person name="Ma J."/>
        </authorList>
    </citation>
    <scope>NUCLEOTIDE SEQUENCE [LARGE SCALE GENOMIC DNA]</scope>
    <source>
        <strain evidence="2">KCTC 32239</strain>
    </source>
</reference>
<sequence length="159" mass="17091">MVIAGEQLLGFTATLELVDATELLDLELLELTTLEDELLELGDELEFKLLLTLDDELAELVAALDLLELLVEELDLLLELEETLGVELLATPELTEELDVTPLTLETGLPITELAVLATAELLDFRSVCLGLFEDPGGISSPCKGTELTASDAADEPIG</sequence>
<gene>
    <name evidence="1" type="ORF">GCM10011613_28420</name>
</gene>
<organism evidence="1 2">
    <name type="scientific">Cellvibrio zantedeschiae</name>
    <dbReference type="NCBI Taxonomy" id="1237077"/>
    <lineage>
        <taxon>Bacteria</taxon>
        <taxon>Pseudomonadati</taxon>
        <taxon>Pseudomonadota</taxon>
        <taxon>Gammaproteobacteria</taxon>
        <taxon>Cellvibrionales</taxon>
        <taxon>Cellvibrionaceae</taxon>
        <taxon>Cellvibrio</taxon>
    </lineage>
</organism>
<proteinExistence type="predicted"/>
<dbReference type="Proteomes" id="UP000619761">
    <property type="component" value="Unassembled WGS sequence"/>
</dbReference>
<protein>
    <submittedName>
        <fullName evidence="1">Uncharacterized protein</fullName>
    </submittedName>
</protein>
<accession>A0ABQ3B7G5</accession>
<comment type="caution">
    <text evidence="1">The sequence shown here is derived from an EMBL/GenBank/DDBJ whole genome shotgun (WGS) entry which is preliminary data.</text>
</comment>
<keyword evidence="2" id="KW-1185">Reference proteome</keyword>
<evidence type="ECO:0000313" key="1">
    <source>
        <dbReference type="EMBL" id="GGY82031.1"/>
    </source>
</evidence>
<dbReference type="EMBL" id="BMYZ01000003">
    <property type="protein sequence ID" value="GGY82031.1"/>
    <property type="molecule type" value="Genomic_DNA"/>
</dbReference>
<evidence type="ECO:0000313" key="2">
    <source>
        <dbReference type="Proteomes" id="UP000619761"/>
    </source>
</evidence>
<dbReference type="RefSeq" id="WP_189419801.1">
    <property type="nucleotide sequence ID" value="NZ_BMYZ01000003.1"/>
</dbReference>